<feature type="chain" id="PRO_5046676637" description="Lipoprotein" evidence="1">
    <location>
        <begin position="23"/>
        <end position="206"/>
    </location>
</feature>
<name>A0ABW5X7W9_9FLAO</name>
<accession>A0ABW5X7W9</accession>
<gene>
    <name evidence="2" type="ORF">ACFSYS_10610</name>
</gene>
<evidence type="ECO:0000313" key="2">
    <source>
        <dbReference type="EMBL" id="MFD2833741.1"/>
    </source>
</evidence>
<feature type="signal peptide" evidence="1">
    <location>
        <begin position="1"/>
        <end position="22"/>
    </location>
</feature>
<keyword evidence="1" id="KW-0732">Signal</keyword>
<protein>
    <recommendedName>
        <fullName evidence="4">Lipoprotein</fullName>
    </recommendedName>
</protein>
<evidence type="ECO:0000313" key="3">
    <source>
        <dbReference type="Proteomes" id="UP001597438"/>
    </source>
</evidence>
<organism evidence="2 3">
    <name type="scientific">Christiangramia antarctica</name>
    <dbReference type="NCBI Taxonomy" id="2058158"/>
    <lineage>
        <taxon>Bacteria</taxon>
        <taxon>Pseudomonadati</taxon>
        <taxon>Bacteroidota</taxon>
        <taxon>Flavobacteriia</taxon>
        <taxon>Flavobacteriales</taxon>
        <taxon>Flavobacteriaceae</taxon>
        <taxon>Christiangramia</taxon>
    </lineage>
</organism>
<proteinExistence type="predicted"/>
<keyword evidence="3" id="KW-1185">Reference proteome</keyword>
<evidence type="ECO:0000256" key="1">
    <source>
        <dbReference type="SAM" id="SignalP"/>
    </source>
</evidence>
<dbReference type="Proteomes" id="UP001597438">
    <property type="component" value="Unassembled WGS sequence"/>
</dbReference>
<reference evidence="3" key="1">
    <citation type="journal article" date="2019" name="Int. J. Syst. Evol. Microbiol.">
        <title>The Global Catalogue of Microorganisms (GCM) 10K type strain sequencing project: providing services to taxonomists for standard genome sequencing and annotation.</title>
        <authorList>
            <consortium name="The Broad Institute Genomics Platform"/>
            <consortium name="The Broad Institute Genome Sequencing Center for Infectious Disease"/>
            <person name="Wu L."/>
            <person name="Ma J."/>
        </authorList>
    </citation>
    <scope>NUCLEOTIDE SEQUENCE [LARGE SCALE GENOMIC DNA]</scope>
    <source>
        <strain evidence="3">KCTC 52925</strain>
    </source>
</reference>
<dbReference type="RefSeq" id="WP_251742829.1">
    <property type="nucleotide sequence ID" value="NZ_JBHUOJ010000022.1"/>
</dbReference>
<evidence type="ECO:0008006" key="4">
    <source>
        <dbReference type="Google" id="ProtNLM"/>
    </source>
</evidence>
<sequence length="206" mass="23517">MLNLKIVIFGYFILCMTTNCSAQNKVEKEIHEVLSIAIQDVLASETDTTNILYPPPFPGITQKDSIKARNTFLKIKNPKNYVLAIDPILRPLKIKYSTKFQEHSQILKDLESFENTQKINFNALELSKTYNIIEYPVDYENLTYSFGEDFSLLLSFSRVAFDKNLSKAALLVSGIVEKNSGETILMLFEKRDGKWKIIFSQSLGIS</sequence>
<dbReference type="EMBL" id="JBHUOJ010000022">
    <property type="protein sequence ID" value="MFD2833741.1"/>
    <property type="molecule type" value="Genomic_DNA"/>
</dbReference>
<comment type="caution">
    <text evidence="2">The sequence shown here is derived from an EMBL/GenBank/DDBJ whole genome shotgun (WGS) entry which is preliminary data.</text>
</comment>